<keyword evidence="2" id="KW-1133">Transmembrane helix</keyword>
<organism evidence="3 4">
    <name type="scientific">Pandoraea capi</name>
    <dbReference type="NCBI Taxonomy" id="2508286"/>
    <lineage>
        <taxon>Bacteria</taxon>
        <taxon>Pseudomonadati</taxon>
        <taxon>Pseudomonadota</taxon>
        <taxon>Betaproteobacteria</taxon>
        <taxon>Burkholderiales</taxon>
        <taxon>Burkholderiaceae</taxon>
        <taxon>Pandoraea</taxon>
    </lineage>
</organism>
<sequence>MNWRRAYSTIQIWFVVCLASAFGAGFWSFLIAGICRVAFGLEERVAMTLIFLPFAVVFFCVFVKYLPKPLRNAGMLSDDPKTLGPWLHSDGN</sequence>
<dbReference type="EMBL" id="CABPRV010000003">
    <property type="protein sequence ID" value="VVD88102.1"/>
    <property type="molecule type" value="Genomic_DNA"/>
</dbReference>
<comment type="caution">
    <text evidence="3">The sequence shown here is derived from an EMBL/GenBank/DDBJ whole genome shotgun (WGS) entry which is preliminary data.</text>
</comment>
<evidence type="ECO:0000256" key="1">
    <source>
        <dbReference type="SAM" id="MobiDB-lite"/>
    </source>
</evidence>
<name>A0ABY6VTV8_9BURK</name>
<feature type="region of interest" description="Disordered" evidence="1">
    <location>
        <begin position="72"/>
        <end position="92"/>
    </location>
</feature>
<keyword evidence="2" id="KW-0812">Transmembrane</keyword>
<keyword evidence="2" id="KW-0472">Membrane</keyword>
<proteinExistence type="predicted"/>
<gene>
    <name evidence="3" type="ORF">PCA20602_01478</name>
</gene>
<evidence type="ECO:0000256" key="2">
    <source>
        <dbReference type="SAM" id="Phobius"/>
    </source>
</evidence>
<keyword evidence="4" id="KW-1185">Reference proteome</keyword>
<feature type="transmembrane region" description="Helical" evidence="2">
    <location>
        <begin position="45"/>
        <end position="66"/>
    </location>
</feature>
<evidence type="ECO:0000313" key="3">
    <source>
        <dbReference type="EMBL" id="VVD88102.1"/>
    </source>
</evidence>
<reference evidence="3 4" key="1">
    <citation type="submission" date="2019-08" db="EMBL/GenBank/DDBJ databases">
        <authorList>
            <person name="Peeters C."/>
        </authorList>
    </citation>
    <scope>NUCLEOTIDE SEQUENCE [LARGE SCALE GENOMIC DNA]</scope>
    <source>
        <strain evidence="3 4">LMG 20602</strain>
    </source>
</reference>
<dbReference type="Proteomes" id="UP000366065">
    <property type="component" value="Unassembled WGS sequence"/>
</dbReference>
<feature type="transmembrane region" description="Helical" evidence="2">
    <location>
        <begin position="12"/>
        <end position="39"/>
    </location>
</feature>
<protein>
    <submittedName>
        <fullName evidence="3">Uncharacterized protein</fullName>
    </submittedName>
</protein>
<evidence type="ECO:0000313" key="4">
    <source>
        <dbReference type="Proteomes" id="UP000366065"/>
    </source>
</evidence>
<accession>A0ABY6VTV8</accession>